<name>A0A7D3ZQS4_ACTVE</name>
<comment type="similarity">
    <text evidence="1 5">Belongs to the class-A beta-lactamase family.</text>
</comment>
<dbReference type="EC" id="3.5.2.6" evidence="2 5"/>
<proteinExistence type="inferred from homology"/>
<evidence type="ECO:0000256" key="2">
    <source>
        <dbReference type="ARBA" id="ARBA00012865"/>
    </source>
</evidence>
<evidence type="ECO:0000256" key="4">
    <source>
        <dbReference type="ARBA" id="ARBA00023251"/>
    </source>
</evidence>
<evidence type="ECO:0000256" key="6">
    <source>
        <dbReference type="SAM" id="MobiDB-lite"/>
    </source>
</evidence>
<gene>
    <name evidence="8" type="ORF">ACTIVE_8474</name>
</gene>
<evidence type="ECO:0000259" key="7">
    <source>
        <dbReference type="Pfam" id="PF13354"/>
    </source>
</evidence>
<comment type="catalytic activity">
    <reaction evidence="5">
        <text>a beta-lactam + H2O = a substituted beta-amino acid</text>
        <dbReference type="Rhea" id="RHEA:20401"/>
        <dbReference type="ChEBI" id="CHEBI:15377"/>
        <dbReference type="ChEBI" id="CHEBI:35627"/>
        <dbReference type="ChEBI" id="CHEBI:140347"/>
        <dbReference type="EC" id="3.5.2.6"/>
    </reaction>
</comment>
<dbReference type="Proteomes" id="UP000501240">
    <property type="component" value="Chromosome"/>
</dbReference>
<dbReference type="AlphaFoldDB" id="A0A7D3ZQS4"/>
<dbReference type="InterPro" id="IPR045155">
    <property type="entry name" value="Beta-lactam_cat"/>
</dbReference>
<dbReference type="InterPro" id="IPR000871">
    <property type="entry name" value="Beta-lactam_class-A"/>
</dbReference>
<dbReference type="SUPFAM" id="SSF56601">
    <property type="entry name" value="beta-lactamase/transpeptidase-like"/>
    <property type="match status" value="1"/>
</dbReference>
<dbReference type="Gene3D" id="3.40.710.10">
    <property type="entry name" value="DD-peptidase/beta-lactamase superfamily"/>
    <property type="match status" value="1"/>
</dbReference>
<evidence type="ECO:0000256" key="5">
    <source>
        <dbReference type="RuleBase" id="RU361140"/>
    </source>
</evidence>
<dbReference type="NCBIfam" id="NF033103">
    <property type="entry name" value="bla_class_A"/>
    <property type="match status" value="1"/>
</dbReference>
<organism evidence="8 9">
    <name type="scientific">Actinomadura verrucosospora</name>
    <dbReference type="NCBI Taxonomy" id="46165"/>
    <lineage>
        <taxon>Bacteria</taxon>
        <taxon>Bacillati</taxon>
        <taxon>Actinomycetota</taxon>
        <taxon>Actinomycetes</taxon>
        <taxon>Streptosporangiales</taxon>
        <taxon>Thermomonosporaceae</taxon>
        <taxon>Actinomadura</taxon>
    </lineage>
</organism>
<evidence type="ECO:0000256" key="3">
    <source>
        <dbReference type="ARBA" id="ARBA00022801"/>
    </source>
</evidence>
<evidence type="ECO:0000313" key="8">
    <source>
        <dbReference type="EMBL" id="QKG26821.1"/>
    </source>
</evidence>
<dbReference type="PANTHER" id="PTHR35333">
    <property type="entry name" value="BETA-LACTAMASE"/>
    <property type="match status" value="1"/>
</dbReference>
<keyword evidence="4 5" id="KW-0046">Antibiotic resistance</keyword>
<sequence length="316" mass="33448">MTAVPNAIFERSALSRRALLAGAVLLPLAGCDSGHRSGSRPTPKPARSTSASPDTSKFAALEREHRARLGVYAVATGTGATVAYRADERFAFCSTFKALAAAAVLHGNPLGHLDKRVTYTRADVDSISPITQDHIASGMTIRQLCAAAIRFSDGTAGNLLMRDVGGPARLTAYLRGLGDTVSRMDDYEPALNKVGPKDPRDTTTPRAIAADYRRLVLGDALPAAQRALLKDWMLRNTTGAARIRAGLPKGWTVADKTGNGNWGRVNDVAIVWPPGTAPLVMAVMTDRPGFGARQDDALIARAAARVVTELGVTGRP</sequence>
<keyword evidence="9" id="KW-1185">Reference proteome</keyword>
<dbReference type="InterPro" id="IPR023650">
    <property type="entry name" value="Beta-lactam_class-A_AS"/>
</dbReference>
<keyword evidence="3 5" id="KW-0378">Hydrolase</keyword>
<reference evidence="8 9" key="1">
    <citation type="submission" date="2020-05" db="EMBL/GenBank/DDBJ databases">
        <title>Actinomadura verrucosospora NRRL-B18236 (PFL_A860) Genome sequencing and assembly.</title>
        <authorList>
            <person name="Samborskyy M."/>
        </authorList>
    </citation>
    <scope>NUCLEOTIDE SEQUENCE [LARGE SCALE GENOMIC DNA]</scope>
    <source>
        <strain evidence="8 9">NRRL:B18236</strain>
    </source>
</reference>
<protein>
    <recommendedName>
        <fullName evidence="2 5">Beta-lactamase</fullName>
        <ecNumber evidence="2 5">3.5.2.6</ecNumber>
    </recommendedName>
</protein>
<feature type="region of interest" description="Disordered" evidence="6">
    <location>
        <begin position="33"/>
        <end position="56"/>
    </location>
</feature>
<evidence type="ECO:0000256" key="1">
    <source>
        <dbReference type="ARBA" id="ARBA00009009"/>
    </source>
</evidence>
<evidence type="ECO:0000313" key="9">
    <source>
        <dbReference type="Proteomes" id="UP000501240"/>
    </source>
</evidence>
<dbReference type="GO" id="GO:0046677">
    <property type="term" value="P:response to antibiotic"/>
    <property type="evidence" value="ECO:0007669"/>
    <property type="project" value="UniProtKB-UniRule"/>
</dbReference>
<dbReference type="InterPro" id="IPR012338">
    <property type="entry name" value="Beta-lactam/transpept-like"/>
</dbReference>
<dbReference type="Pfam" id="PF13354">
    <property type="entry name" value="Beta-lactamase2"/>
    <property type="match status" value="1"/>
</dbReference>
<dbReference type="PROSITE" id="PS00146">
    <property type="entry name" value="BETA_LACTAMASE_A"/>
    <property type="match status" value="1"/>
</dbReference>
<dbReference type="PANTHER" id="PTHR35333:SF3">
    <property type="entry name" value="BETA-LACTAMASE-TYPE TRANSPEPTIDASE FOLD CONTAINING PROTEIN"/>
    <property type="match status" value="1"/>
</dbReference>
<dbReference type="GO" id="GO:0030655">
    <property type="term" value="P:beta-lactam antibiotic catabolic process"/>
    <property type="evidence" value="ECO:0007669"/>
    <property type="project" value="InterPro"/>
</dbReference>
<dbReference type="GO" id="GO:0008800">
    <property type="term" value="F:beta-lactamase activity"/>
    <property type="evidence" value="ECO:0007669"/>
    <property type="project" value="UniProtKB-UniRule"/>
</dbReference>
<dbReference type="EMBL" id="CP053892">
    <property type="protein sequence ID" value="QKG26821.1"/>
    <property type="molecule type" value="Genomic_DNA"/>
</dbReference>
<feature type="domain" description="Beta-lactamase class A catalytic" evidence="7">
    <location>
        <begin position="70"/>
        <end position="285"/>
    </location>
</feature>
<accession>A0A7D3ZQS4</accession>
<dbReference type="PRINTS" id="PR00118">
    <property type="entry name" value="BLACTAMASEA"/>
</dbReference>